<dbReference type="Gene3D" id="1.10.101.10">
    <property type="entry name" value="PGBD-like superfamily/PGBD"/>
    <property type="match status" value="2"/>
</dbReference>
<accession>A0A6J4MK14</accession>
<dbReference type="GO" id="GO:0008745">
    <property type="term" value="F:N-acetylmuramoyl-L-alanine amidase activity"/>
    <property type="evidence" value="ECO:0007669"/>
    <property type="project" value="UniProtKB-EC"/>
</dbReference>
<dbReference type="InterPro" id="IPR002477">
    <property type="entry name" value="Peptidoglycan-bd-like"/>
</dbReference>
<dbReference type="EMBL" id="CADCUE010000291">
    <property type="protein sequence ID" value="CAA9361871.1"/>
    <property type="molecule type" value="Genomic_DNA"/>
</dbReference>
<dbReference type="SUPFAM" id="SSF47090">
    <property type="entry name" value="PGBD-like"/>
    <property type="match status" value="2"/>
</dbReference>
<dbReference type="InterPro" id="IPR036365">
    <property type="entry name" value="PGBD-like_sf"/>
</dbReference>
<dbReference type="InterPro" id="IPR036366">
    <property type="entry name" value="PGBDSf"/>
</dbReference>
<dbReference type="PANTHER" id="PTHR30404">
    <property type="entry name" value="N-ACETYLMURAMOYL-L-ALANINE AMIDASE"/>
    <property type="match status" value="1"/>
</dbReference>
<dbReference type="InterPro" id="IPR050695">
    <property type="entry name" value="N-acetylmuramoyl_amidase_3"/>
</dbReference>
<proteinExistence type="predicted"/>
<evidence type="ECO:0000256" key="1">
    <source>
        <dbReference type="ARBA" id="ARBA00022801"/>
    </source>
</evidence>
<organism evidence="3">
    <name type="scientific">uncultured Frankineae bacterium</name>
    <dbReference type="NCBI Taxonomy" id="437475"/>
    <lineage>
        <taxon>Bacteria</taxon>
        <taxon>Bacillati</taxon>
        <taxon>Actinomycetota</taxon>
        <taxon>Actinomycetes</taxon>
        <taxon>Frankiales</taxon>
        <taxon>environmental samples</taxon>
    </lineage>
</organism>
<dbReference type="CDD" id="cd02696">
    <property type="entry name" value="MurNAc-LAA"/>
    <property type="match status" value="1"/>
</dbReference>
<dbReference type="SUPFAM" id="SSF53187">
    <property type="entry name" value="Zn-dependent exopeptidases"/>
    <property type="match status" value="1"/>
</dbReference>
<dbReference type="AlphaFoldDB" id="A0A6J4MK14"/>
<gene>
    <name evidence="3" type="ORF">AVDCRST_MAG16-3143</name>
</gene>
<evidence type="ECO:0000313" key="3">
    <source>
        <dbReference type="EMBL" id="CAA9361871.1"/>
    </source>
</evidence>
<feature type="domain" description="MurNAc-LAA" evidence="2">
    <location>
        <begin position="233"/>
        <end position="348"/>
    </location>
</feature>
<keyword evidence="1 3" id="KW-0378">Hydrolase</keyword>
<dbReference type="GO" id="GO:0030288">
    <property type="term" value="C:outer membrane-bounded periplasmic space"/>
    <property type="evidence" value="ECO:0007669"/>
    <property type="project" value="TreeGrafter"/>
</dbReference>
<protein>
    <submittedName>
        <fullName evidence="3">N-acetylmuramoyl-L-alanine amidase</fullName>
        <ecNumber evidence="3">3.5.1.28</ecNumber>
    </submittedName>
</protein>
<evidence type="ECO:0000259" key="2">
    <source>
        <dbReference type="SMART" id="SM00646"/>
    </source>
</evidence>
<name>A0A6J4MK14_9ACTN</name>
<reference evidence="3" key="1">
    <citation type="submission" date="2020-02" db="EMBL/GenBank/DDBJ databases">
        <authorList>
            <person name="Meier V. D."/>
        </authorList>
    </citation>
    <scope>NUCLEOTIDE SEQUENCE</scope>
    <source>
        <strain evidence="3">AVDCRST_MAG16</strain>
    </source>
</reference>
<dbReference type="PANTHER" id="PTHR30404:SF0">
    <property type="entry name" value="N-ACETYLMURAMOYL-L-ALANINE AMIDASE AMIC"/>
    <property type="match status" value="1"/>
</dbReference>
<dbReference type="Pfam" id="PF01471">
    <property type="entry name" value="PG_binding_1"/>
    <property type="match status" value="2"/>
</dbReference>
<dbReference type="EC" id="3.5.1.28" evidence="3"/>
<dbReference type="Pfam" id="PF01520">
    <property type="entry name" value="Amidase_3"/>
    <property type="match status" value="1"/>
</dbReference>
<dbReference type="GO" id="GO:0009253">
    <property type="term" value="P:peptidoglycan catabolic process"/>
    <property type="evidence" value="ECO:0007669"/>
    <property type="project" value="InterPro"/>
</dbReference>
<dbReference type="SMART" id="SM00646">
    <property type="entry name" value="Ami_3"/>
    <property type="match status" value="1"/>
</dbReference>
<sequence length="376" mass="40213">MQLYRLGDRGPAVADVQATLVSLGLLAARPVDDVFDEVTDQALRHFQQQRGLSVDGIVGPESYRALAAARWRLGDRLLSLATRPFVGDDVAALQERLLELGFDAGRADGVFGPRTERALRGLQREYGLVPDGTCGPATLRALRQLGRKVTGGRPQVLREAEELHRSGAALPGKVVVLDPGHGGGDRGATGHGLEEAAIVEDLARRLEGRLTAVGVRALLTRGSDSCPSDAARAAFANDAGADLLLSLHVDRADSPRAQGVAAYHFGAGRGTTSTVGEQLASLVQREVVARTDLLDCRVHEKTWELLRLTRMPAVRLELGHLTHPCDAARLADPAFRDTIAEAVLVAVQRLYLPADLDPPTGVMRLPEFAEALTAGR</sequence>
<dbReference type="Gene3D" id="3.40.630.40">
    <property type="entry name" value="Zn-dependent exopeptidases"/>
    <property type="match status" value="1"/>
</dbReference>
<dbReference type="InterPro" id="IPR002508">
    <property type="entry name" value="MurNAc-LAA_cat"/>
</dbReference>